<dbReference type="CDD" id="cd07377">
    <property type="entry name" value="WHTH_GntR"/>
    <property type="match status" value="1"/>
</dbReference>
<dbReference type="PROSITE" id="PS50949">
    <property type="entry name" value="HTH_GNTR"/>
    <property type="match status" value="1"/>
</dbReference>
<dbReference type="SUPFAM" id="SSF48008">
    <property type="entry name" value="GntR ligand-binding domain-like"/>
    <property type="match status" value="1"/>
</dbReference>
<dbReference type="PANTHER" id="PTHR43537">
    <property type="entry name" value="TRANSCRIPTIONAL REGULATOR, GNTR FAMILY"/>
    <property type="match status" value="1"/>
</dbReference>
<evidence type="ECO:0000313" key="6">
    <source>
        <dbReference type="Proteomes" id="UP000244069"/>
    </source>
</evidence>
<evidence type="ECO:0000256" key="2">
    <source>
        <dbReference type="ARBA" id="ARBA00023125"/>
    </source>
</evidence>
<dbReference type="GO" id="GO:0003700">
    <property type="term" value="F:DNA-binding transcription factor activity"/>
    <property type="evidence" value="ECO:0007669"/>
    <property type="project" value="InterPro"/>
</dbReference>
<keyword evidence="3" id="KW-0804">Transcription</keyword>
<dbReference type="InterPro" id="IPR008920">
    <property type="entry name" value="TF_FadR/GntR_C"/>
</dbReference>
<name>A0A2T6ANF2_9RHOB</name>
<sequence length="232" mass="26443">MEDGEIVERLLKGIDAGDFVEGDRLLPERRLAETMEISRARLRRALDHLKEEGRLFRHQGQGTFVAPPPALEVAGHETISRQVTPQNVMEVRMEVEPALAALAADRATRSELASLDRLMRATLSVNDPEAYEAADAVFHYRIAELAHNPLFLSIYQSIRAVRRHARWADERRLTHSQSRMSQLGRQHEALTQAVMDRDPREAARLMEEHLVTVSNAMLRERGERFVISAPQR</sequence>
<protein>
    <submittedName>
        <fullName evidence="5">GntR family transcriptional regulator</fullName>
    </submittedName>
</protein>
<dbReference type="SUPFAM" id="SSF46785">
    <property type="entry name" value="Winged helix' DNA-binding domain"/>
    <property type="match status" value="1"/>
</dbReference>
<feature type="domain" description="HTH gntR-type" evidence="4">
    <location>
        <begin position="1"/>
        <end position="68"/>
    </location>
</feature>
<comment type="caution">
    <text evidence="5">The sequence shown here is derived from an EMBL/GenBank/DDBJ whole genome shotgun (WGS) entry which is preliminary data.</text>
</comment>
<dbReference type="GO" id="GO:0003677">
    <property type="term" value="F:DNA binding"/>
    <property type="evidence" value="ECO:0007669"/>
    <property type="project" value="UniProtKB-KW"/>
</dbReference>
<dbReference type="EMBL" id="QBKN01000022">
    <property type="protein sequence ID" value="PTX45348.1"/>
    <property type="molecule type" value="Genomic_DNA"/>
</dbReference>
<keyword evidence="2" id="KW-0238">DNA-binding</keyword>
<dbReference type="AlphaFoldDB" id="A0A2T6ANF2"/>
<evidence type="ECO:0000256" key="1">
    <source>
        <dbReference type="ARBA" id="ARBA00023015"/>
    </source>
</evidence>
<dbReference type="InterPro" id="IPR011711">
    <property type="entry name" value="GntR_C"/>
</dbReference>
<organism evidence="5 6">
    <name type="scientific">Allosediminivita pacifica</name>
    <dbReference type="NCBI Taxonomy" id="1267769"/>
    <lineage>
        <taxon>Bacteria</taxon>
        <taxon>Pseudomonadati</taxon>
        <taxon>Pseudomonadota</taxon>
        <taxon>Alphaproteobacteria</taxon>
        <taxon>Rhodobacterales</taxon>
        <taxon>Paracoccaceae</taxon>
        <taxon>Allosediminivita</taxon>
    </lineage>
</organism>
<gene>
    <name evidence="5" type="ORF">C8N44_1223</name>
</gene>
<evidence type="ECO:0000259" key="4">
    <source>
        <dbReference type="PROSITE" id="PS50949"/>
    </source>
</evidence>
<dbReference type="PRINTS" id="PR00035">
    <property type="entry name" value="HTHGNTR"/>
</dbReference>
<dbReference type="SMART" id="SM00345">
    <property type="entry name" value="HTH_GNTR"/>
    <property type="match status" value="1"/>
</dbReference>
<dbReference type="OrthoDB" id="284307at2"/>
<dbReference type="InterPro" id="IPR000524">
    <property type="entry name" value="Tscrpt_reg_HTH_GntR"/>
</dbReference>
<dbReference type="Pfam" id="PF00392">
    <property type="entry name" value="GntR"/>
    <property type="match status" value="1"/>
</dbReference>
<evidence type="ECO:0000313" key="5">
    <source>
        <dbReference type="EMBL" id="PTX45348.1"/>
    </source>
</evidence>
<reference evidence="5 6" key="1">
    <citation type="submission" date="2018-04" db="EMBL/GenBank/DDBJ databases">
        <title>Genomic Encyclopedia of Archaeal and Bacterial Type Strains, Phase II (KMG-II): from individual species to whole genera.</title>
        <authorList>
            <person name="Goeker M."/>
        </authorList>
    </citation>
    <scope>NUCLEOTIDE SEQUENCE [LARGE SCALE GENOMIC DNA]</scope>
    <source>
        <strain evidence="5 6">DSM 29329</strain>
    </source>
</reference>
<keyword evidence="6" id="KW-1185">Reference proteome</keyword>
<keyword evidence="1" id="KW-0805">Transcription regulation</keyword>
<dbReference type="Proteomes" id="UP000244069">
    <property type="component" value="Unassembled WGS sequence"/>
</dbReference>
<dbReference type="Gene3D" id="1.20.120.530">
    <property type="entry name" value="GntR ligand-binding domain-like"/>
    <property type="match status" value="1"/>
</dbReference>
<dbReference type="InterPro" id="IPR036388">
    <property type="entry name" value="WH-like_DNA-bd_sf"/>
</dbReference>
<dbReference type="SMART" id="SM00895">
    <property type="entry name" value="FCD"/>
    <property type="match status" value="1"/>
</dbReference>
<dbReference type="PANTHER" id="PTHR43537:SF5">
    <property type="entry name" value="UXU OPERON TRANSCRIPTIONAL REGULATOR"/>
    <property type="match status" value="1"/>
</dbReference>
<dbReference type="Gene3D" id="1.10.10.10">
    <property type="entry name" value="Winged helix-like DNA-binding domain superfamily/Winged helix DNA-binding domain"/>
    <property type="match status" value="1"/>
</dbReference>
<proteinExistence type="predicted"/>
<accession>A0A2T6ANF2</accession>
<dbReference type="Pfam" id="PF07729">
    <property type="entry name" value="FCD"/>
    <property type="match status" value="1"/>
</dbReference>
<dbReference type="InterPro" id="IPR036390">
    <property type="entry name" value="WH_DNA-bd_sf"/>
</dbReference>
<evidence type="ECO:0000256" key="3">
    <source>
        <dbReference type="ARBA" id="ARBA00023163"/>
    </source>
</evidence>